<dbReference type="EMBL" id="CAJVQC010069802">
    <property type="protein sequence ID" value="CAG8809187.1"/>
    <property type="molecule type" value="Genomic_DNA"/>
</dbReference>
<keyword evidence="2" id="KW-1185">Reference proteome</keyword>
<sequence length="257" mass="30377">SSQAKKRKRQETNDFIAEKENIMNFTDIKDFIYYALLEHKNLDDNLEGQASFQLQFDIDLDSIYENTSTEDIIKEKNSYIADLVINEISCGDGYTYVFNKKYNSKNSDFTTLTYWCNARKGLSKPQRKVEDISKQRNSEPYIERYECKGLVTVKIYSQNKVTVNVSHNILHPRLEKISVTKEIKSYINSCIGQSVPNIYQSIKDQRINGYEFLTIKQVYYWWSSIVQVEYRYCDDELASARTFLQKQNQKILFFEDY</sequence>
<dbReference type="Proteomes" id="UP000789920">
    <property type="component" value="Unassembled WGS sequence"/>
</dbReference>
<feature type="non-terminal residue" evidence="1">
    <location>
        <position position="1"/>
    </location>
</feature>
<reference evidence="1" key="1">
    <citation type="submission" date="2021-06" db="EMBL/GenBank/DDBJ databases">
        <authorList>
            <person name="Kallberg Y."/>
            <person name="Tangrot J."/>
            <person name="Rosling A."/>
        </authorList>
    </citation>
    <scope>NUCLEOTIDE SEQUENCE</scope>
    <source>
        <strain evidence="1">MA461A</strain>
    </source>
</reference>
<accession>A0ACA9RU24</accession>
<comment type="caution">
    <text evidence="1">The sequence shown here is derived from an EMBL/GenBank/DDBJ whole genome shotgun (WGS) entry which is preliminary data.</text>
</comment>
<protein>
    <submittedName>
        <fullName evidence="1">33254_t:CDS:1</fullName>
    </submittedName>
</protein>
<evidence type="ECO:0000313" key="2">
    <source>
        <dbReference type="Proteomes" id="UP000789920"/>
    </source>
</evidence>
<proteinExistence type="predicted"/>
<organism evidence="1 2">
    <name type="scientific">Racocetra persica</name>
    <dbReference type="NCBI Taxonomy" id="160502"/>
    <lineage>
        <taxon>Eukaryota</taxon>
        <taxon>Fungi</taxon>
        <taxon>Fungi incertae sedis</taxon>
        <taxon>Mucoromycota</taxon>
        <taxon>Glomeromycotina</taxon>
        <taxon>Glomeromycetes</taxon>
        <taxon>Diversisporales</taxon>
        <taxon>Gigasporaceae</taxon>
        <taxon>Racocetra</taxon>
    </lineage>
</organism>
<feature type="non-terminal residue" evidence="1">
    <location>
        <position position="257"/>
    </location>
</feature>
<gene>
    <name evidence="1" type="ORF">RPERSI_LOCUS22809</name>
</gene>
<evidence type="ECO:0000313" key="1">
    <source>
        <dbReference type="EMBL" id="CAG8809187.1"/>
    </source>
</evidence>
<name>A0ACA9RU24_9GLOM</name>